<dbReference type="EMBL" id="JAKROA010000002">
    <property type="protein sequence ID" value="KAL5109954.1"/>
    <property type="molecule type" value="Genomic_DNA"/>
</dbReference>
<accession>A0ABR4QJV3</accession>
<sequence>MAPCLSELLVLVAKPAGSPKSSVVGSGFEAFSYGRFSLFGLLGSRGPVPSLRSFLPPGSCEMPAFLSCT</sequence>
<evidence type="ECO:0000313" key="1">
    <source>
        <dbReference type="EMBL" id="KAL5109954.1"/>
    </source>
</evidence>
<reference evidence="1 2" key="1">
    <citation type="journal article" date="2022" name="Front. Cell. Infect. Microbiol.">
        <title>The Genomes of Two Strains of Taenia crassiceps the Animal Model for the Study of Human Cysticercosis.</title>
        <authorList>
            <person name="Bobes R.J."/>
            <person name="Estrada K."/>
            <person name="Rios-Valencia D.G."/>
            <person name="Calderon-Gallegos A."/>
            <person name="de la Torre P."/>
            <person name="Carrero J.C."/>
            <person name="Sanchez-Flores A."/>
            <person name="Laclette J.P."/>
        </authorList>
    </citation>
    <scope>NUCLEOTIDE SEQUENCE [LARGE SCALE GENOMIC DNA]</scope>
    <source>
        <strain evidence="1">WFUcys</strain>
    </source>
</reference>
<gene>
    <name evidence="1" type="ORF">TcWFU_002472</name>
</gene>
<name>A0ABR4QJV3_9CEST</name>
<dbReference type="Proteomes" id="UP001651158">
    <property type="component" value="Unassembled WGS sequence"/>
</dbReference>
<comment type="caution">
    <text evidence="1">The sequence shown here is derived from an EMBL/GenBank/DDBJ whole genome shotgun (WGS) entry which is preliminary data.</text>
</comment>
<proteinExistence type="predicted"/>
<keyword evidence="2" id="KW-1185">Reference proteome</keyword>
<protein>
    <submittedName>
        <fullName evidence="1">Uncharacterized protein</fullName>
    </submittedName>
</protein>
<evidence type="ECO:0000313" key="2">
    <source>
        <dbReference type="Proteomes" id="UP001651158"/>
    </source>
</evidence>
<organism evidence="1 2">
    <name type="scientific">Taenia crassiceps</name>
    <dbReference type="NCBI Taxonomy" id="6207"/>
    <lineage>
        <taxon>Eukaryota</taxon>
        <taxon>Metazoa</taxon>
        <taxon>Spiralia</taxon>
        <taxon>Lophotrochozoa</taxon>
        <taxon>Platyhelminthes</taxon>
        <taxon>Cestoda</taxon>
        <taxon>Eucestoda</taxon>
        <taxon>Cyclophyllidea</taxon>
        <taxon>Taeniidae</taxon>
        <taxon>Taenia</taxon>
    </lineage>
</organism>